<proteinExistence type="predicted"/>
<reference evidence="1 2" key="1">
    <citation type="submission" date="2021-08" db="EMBL/GenBank/DDBJ databases">
        <title>Stenotrophomonas forensis sp. nov., isolated from contaminated viral transport media.</title>
        <authorList>
            <person name="Nguyen S.V."/>
            <person name="Edwards D."/>
            <person name="Scott S."/>
            <person name="Doss J."/>
            <person name="Merid S."/>
            <person name="Zelaya E."/>
            <person name="Maza C."/>
            <person name="Mann M."/>
            <person name="Hamilton B."/>
            <person name="Blackwell R."/>
            <person name="Tran A."/>
            <person name="Hauser J."/>
        </authorList>
    </citation>
    <scope>NUCLEOTIDE SEQUENCE [LARGE SCALE GENOMIC DNA]</scope>
    <source>
        <strain evidence="1 2">DFS-20110405</strain>
    </source>
</reference>
<evidence type="ECO:0008006" key="3">
    <source>
        <dbReference type="Google" id="ProtNLM"/>
    </source>
</evidence>
<name>A0ABY7Y4N1_9GAMM</name>
<accession>A0ABY7Y4N1</accession>
<keyword evidence="2" id="KW-1185">Reference proteome</keyword>
<dbReference type="EMBL" id="CP082270">
    <property type="protein sequence ID" value="WDM64909.1"/>
    <property type="molecule type" value="Genomic_DNA"/>
</dbReference>
<organism evidence="1 2">
    <name type="scientific">Stenotrophomonas forensis</name>
    <dbReference type="NCBI Taxonomy" id="2871169"/>
    <lineage>
        <taxon>Bacteria</taxon>
        <taxon>Pseudomonadati</taxon>
        <taxon>Pseudomonadota</taxon>
        <taxon>Gammaproteobacteria</taxon>
        <taxon>Lysobacterales</taxon>
        <taxon>Lysobacteraceae</taxon>
        <taxon>Stenotrophomonas</taxon>
        <taxon>Stenotrophomonas maltophilia group</taxon>
    </lineage>
</organism>
<sequence length="95" mass="11130">MNNVADQNLDRAMEYLVEQLASIEHERWAHWQAYLHKQGQRQNDGSIVLPAELVSRWERQIATSYAELTPDEQSSDREQVMKYLPLIMKMLQLGS</sequence>
<dbReference type="RefSeq" id="WP_100434273.1">
    <property type="nucleotide sequence ID" value="NZ_CP082270.1"/>
</dbReference>
<evidence type="ECO:0000313" key="1">
    <source>
        <dbReference type="EMBL" id="WDM64909.1"/>
    </source>
</evidence>
<dbReference type="Proteomes" id="UP001216828">
    <property type="component" value="Chromosome"/>
</dbReference>
<evidence type="ECO:0000313" key="2">
    <source>
        <dbReference type="Proteomes" id="UP001216828"/>
    </source>
</evidence>
<dbReference type="Gene3D" id="6.20.350.10">
    <property type="match status" value="1"/>
</dbReference>
<gene>
    <name evidence="1" type="ORF">K5L94_06370</name>
</gene>
<protein>
    <recommendedName>
        <fullName evidence="3">Anti sigma-E protein RseA N-terminal domain-containing protein</fullName>
    </recommendedName>
</protein>